<keyword evidence="9" id="KW-0408">Iron</keyword>
<dbReference type="GO" id="GO:0020037">
    <property type="term" value="F:heme binding"/>
    <property type="evidence" value="ECO:0007669"/>
    <property type="project" value="InterPro"/>
</dbReference>
<dbReference type="AlphaFoldDB" id="A0A7N0ZUW8"/>
<feature type="domain" description="Plant heme peroxidase family profile" evidence="18">
    <location>
        <begin position="26"/>
        <end position="194"/>
    </location>
</feature>
<dbReference type="PANTHER" id="PTHR31235">
    <property type="entry name" value="PEROXIDASE 25-RELATED"/>
    <property type="match status" value="1"/>
</dbReference>
<name>A0A7N0ZUW8_KALFE</name>
<evidence type="ECO:0000256" key="13">
    <source>
        <dbReference type="PIRSR" id="PIRSR600823-3"/>
    </source>
</evidence>
<feature type="site" description="Transition state stabilizer" evidence="14">
    <location>
        <position position="63"/>
    </location>
</feature>
<dbReference type="PRINTS" id="PR00458">
    <property type="entry name" value="PEROXIDASE"/>
</dbReference>
<keyword evidence="10 15" id="KW-1015">Disulfide bond</keyword>
<evidence type="ECO:0000256" key="1">
    <source>
        <dbReference type="ARBA" id="ARBA00000189"/>
    </source>
</evidence>
<organism evidence="19 20">
    <name type="scientific">Kalanchoe fedtschenkoi</name>
    <name type="common">Lavender scallops</name>
    <name type="synonym">South American air plant</name>
    <dbReference type="NCBI Taxonomy" id="63787"/>
    <lineage>
        <taxon>Eukaryota</taxon>
        <taxon>Viridiplantae</taxon>
        <taxon>Streptophyta</taxon>
        <taxon>Embryophyta</taxon>
        <taxon>Tracheophyta</taxon>
        <taxon>Spermatophyta</taxon>
        <taxon>Magnoliopsida</taxon>
        <taxon>eudicotyledons</taxon>
        <taxon>Gunneridae</taxon>
        <taxon>Pentapetalae</taxon>
        <taxon>Saxifragales</taxon>
        <taxon>Crassulaceae</taxon>
        <taxon>Kalanchoe</taxon>
    </lineage>
</organism>
<keyword evidence="8" id="KW-0560">Oxidoreductase</keyword>
<evidence type="ECO:0000256" key="4">
    <source>
        <dbReference type="ARBA" id="ARBA00022559"/>
    </source>
</evidence>
<protein>
    <recommendedName>
        <fullName evidence="3">peroxidase</fullName>
        <ecNumber evidence="3">1.11.1.7</ecNumber>
    </recommendedName>
</protein>
<dbReference type="GO" id="GO:0042744">
    <property type="term" value="P:hydrogen peroxide catabolic process"/>
    <property type="evidence" value="ECO:0007669"/>
    <property type="project" value="InterPro"/>
</dbReference>
<feature type="signal peptide" evidence="17">
    <location>
        <begin position="1"/>
        <end position="22"/>
    </location>
</feature>
<evidence type="ECO:0000256" key="7">
    <source>
        <dbReference type="ARBA" id="ARBA00022837"/>
    </source>
</evidence>
<dbReference type="InterPro" id="IPR000823">
    <property type="entry name" value="Peroxidase_pln"/>
</dbReference>
<dbReference type="Pfam" id="PF00141">
    <property type="entry name" value="peroxidase"/>
    <property type="match status" value="1"/>
</dbReference>
<evidence type="ECO:0000256" key="15">
    <source>
        <dbReference type="PIRSR" id="PIRSR600823-5"/>
    </source>
</evidence>
<evidence type="ECO:0000256" key="5">
    <source>
        <dbReference type="ARBA" id="ARBA00022617"/>
    </source>
</evidence>
<feature type="binding site" evidence="13">
    <location>
        <position position="89"/>
    </location>
    <ligand>
        <name>Ca(2+)</name>
        <dbReference type="ChEBI" id="CHEBI:29108"/>
        <label>1</label>
    </ligand>
</feature>
<dbReference type="GO" id="GO:0140825">
    <property type="term" value="F:lactoperoxidase activity"/>
    <property type="evidence" value="ECO:0007669"/>
    <property type="project" value="UniProtKB-EC"/>
</dbReference>
<evidence type="ECO:0000256" key="14">
    <source>
        <dbReference type="PIRSR" id="PIRSR600823-4"/>
    </source>
</evidence>
<evidence type="ECO:0000313" key="19">
    <source>
        <dbReference type="EnsemblPlants" id="Kaladp0037s0492.1.v1.1"/>
    </source>
</evidence>
<feature type="binding site" evidence="13">
    <location>
        <position position="71"/>
    </location>
    <ligand>
        <name>Ca(2+)</name>
        <dbReference type="ChEBI" id="CHEBI:29108"/>
        <label>1</label>
    </ligand>
</feature>
<evidence type="ECO:0000256" key="12">
    <source>
        <dbReference type="PIRSR" id="PIRSR600823-2"/>
    </source>
</evidence>
<evidence type="ECO:0000313" key="20">
    <source>
        <dbReference type="Proteomes" id="UP000594263"/>
    </source>
</evidence>
<dbReference type="Gene3D" id="1.10.520.10">
    <property type="match status" value="1"/>
</dbReference>
<evidence type="ECO:0000256" key="2">
    <source>
        <dbReference type="ARBA" id="ARBA00001970"/>
    </source>
</evidence>
<feature type="disulfide bond" evidence="15">
    <location>
        <begin position="69"/>
        <end position="74"/>
    </location>
</feature>
<proteinExistence type="inferred from homology"/>
<feature type="chain" id="PRO_5029795340" description="peroxidase" evidence="17">
    <location>
        <begin position="23"/>
        <end position="194"/>
    </location>
</feature>
<evidence type="ECO:0000256" key="6">
    <source>
        <dbReference type="ARBA" id="ARBA00022723"/>
    </source>
</evidence>
<feature type="active site" description="Proton acceptor" evidence="11">
    <location>
        <position position="67"/>
    </location>
</feature>
<dbReference type="SUPFAM" id="SSF48113">
    <property type="entry name" value="Heme-dependent peroxidases"/>
    <property type="match status" value="1"/>
</dbReference>
<sequence>MAMNKQLLSLIVIFQLVLASSAATCPLKVGFYDKSCPGLESIVKRTTAKFILRDRTLAAPLLRMHFHDCFVRGCDASVLLNSTRTNQAEKDAFPNLSLRGFNVVDEVKEALERECPGVVSCADILALVARDAVSLIYGPYWQVPVGRRDGTKSVALEALTNLPPPFANISTLITMFGAKGLNVKDLVVLSGSTT</sequence>
<dbReference type="InterPro" id="IPR033905">
    <property type="entry name" value="Secretory_peroxidase"/>
</dbReference>
<dbReference type="Gramene" id="Kaladp0037s0492.1.v1.1">
    <property type="protein sequence ID" value="Kaladp0037s0492.1.v1.1"/>
    <property type="gene ID" value="Kaladp0037s0492.v1.1"/>
</dbReference>
<dbReference type="PROSITE" id="PS50873">
    <property type="entry name" value="PEROXIDASE_4"/>
    <property type="match status" value="1"/>
</dbReference>
<comment type="similarity">
    <text evidence="16">Belongs to the peroxidase family.</text>
</comment>
<evidence type="ECO:0000259" key="18">
    <source>
        <dbReference type="PROSITE" id="PS50873"/>
    </source>
</evidence>
<evidence type="ECO:0000256" key="10">
    <source>
        <dbReference type="ARBA" id="ARBA00023157"/>
    </source>
</evidence>
<dbReference type="FunFam" id="1.10.520.10:FF:000001">
    <property type="entry name" value="Peroxidase"/>
    <property type="match status" value="1"/>
</dbReference>
<evidence type="ECO:0000256" key="8">
    <source>
        <dbReference type="ARBA" id="ARBA00023002"/>
    </source>
</evidence>
<feature type="binding site" evidence="13">
    <location>
        <position position="194"/>
    </location>
    <ligand>
        <name>Ca(2+)</name>
        <dbReference type="ChEBI" id="CHEBI:29108"/>
        <label>2</label>
    </ligand>
</feature>
<dbReference type="Gene3D" id="1.10.420.10">
    <property type="entry name" value="Peroxidase, domain 2"/>
    <property type="match status" value="1"/>
</dbReference>
<dbReference type="EnsemblPlants" id="Kaladp0037s0492.1.v1.1">
    <property type="protein sequence ID" value="Kaladp0037s0492.1.v1.1"/>
    <property type="gene ID" value="Kaladp0037s0492.v1.1"/>
</dbReference>
<evidence type="ECO:0000256" key="3">
    <source>
        <dbReference type="ARBA" id="ARBA00012313"/>
    </source>
</evidence>
<comment type="catalytic activity">
    <reaction evidence="1">
        <text>2 a phenolic donor + H2O2 = 2 a phenolic radical donor + 2 H2O</text>
        <dbReference type="Rhea" id="RHEA:56136"/>
        <dbReference type="ChEBI" id="CHEBI:15377"/>
        <dbReference type="ChEBI" id="CHEBI:16240"/>
        <dbReference type="ChEBI" id="CHEBI:139520"/>
        <dbReference type="ChEBI" id="CHEBI:139521"/>
        <dbReference type="EC" id="1.11.1.7"/>
    </reaction>
</comment>
<feature type="binding site" evidence="13">
    <location>
        <position position="75"/>
    </location>
    <ligand>
        <name>Ca(2+)</name>
        <dbReference type="ChEBI" id="CHEBI:29108"/>
        <label>1</label>
    </ligand>
</feature>
<keyword evidence="5" id="KW-0349">Heme</keyword>
<dbReference type="EC" id="1.11.1.7" evidence="3"/>
<evidence type="ECO:0000256" key="17">
    <source>
        <dbReference type="SAM" id="SignalP"/>
    </source>
</evidence>
<accession>A0A7N0ZUW8</accession>
<keyword evidence="20" id="KW-1185">Reference proteome</keyword>
<evidence type="ECO:0000256" key="9">
    <source>
        <dbReference type="ARBA" id="ARBA00023004"/>
    </source>
</evidence>
<dbReference type="OMA" id="MATRCCA"/>
<keyword evidence="7 13" id="KW-0106">Calcium</keyword>
<dbReference type="PROSITE" id="PS00436">
    <property type="entry name" value="PEROXIDASE_2"/>
    <property type="match status" value="1"/>
</dbReference>
<dbReference type="Proteomes" id="UP000594263">
    <property type="component" value="Unplaced"/>
</dbReference>
<feature type="binding site" evidence="13">
    <location>
        <position position="77"/>
    </location>
    <ligand>
        <name>Ca(2+)</name>
        <dbReference type="ChEBI" id="CHEBI:29108"/>
        <label>1</label>
    </ligand>
</feature>
<comment type="cofactor">
    <cofactor evidence="2">
        <name>heme b</name>
        <dbReference type="ChEBI" id="CHEBI:60344"/>
    </cofactor>
</comment>
<keyword evidence="6 13" id="KW-0479">Metal-binding</keyword>
<dbReference type="GO" id="GO:0006979">
    <property type="term" value="P:response to oxidative stress"/>
    <property type="evidence" value="ECO:0007669"/>
    <property type="project" value="InterPro"/>
</dbReference>
<feature type="binding site" evidence="12">
    <location>
        <position position="163"/>
    </location>
    <ligand>
        <name>substrate</name>
    </ligand>
</feature>
<feature type="binding site" evidence="13">
    <location>
        <position position="68"/>
    </location>
    <ligand>
        <name>Ca(2+)</name>
        <dbReference type="ChEBI" id="CHEBI:29108"/>
        <label>1</label>
    </ligand>
</feature>
<feature type="disulfide bond" evidence="15">
    <location>
        <begin position="36"/>
        <end position="115"/>
    </location>
</feature>
<comment type="cofactor">
    <cofactor evidence="13">
        <name>Ca(2+)</name>
        <dbReference type="ChEBI" id="CHEBI:29108"/>
    </cofactor>
    <text evidence="13">Binds 2 calcium ions per subunit.</text>
</comment>
<dbReference type="CDD" id="cd00693">
    <property type="entry name" value="secretory_peroxidase"/>
    <property type="match status" value="1"/>
</dbReference>
<dbReference type="GO" id="GO:0046872">
    <property type="term" value="F:metal ion binding"/>
    <property type="evidence" value="ECO:0007669"/>
    <property type="project" value="UniProtKB-KW"/>
</dbReference>
<dbReference type="InterPro" id="IPR019794">
    <property type="entry name" value="Peroxidases_AS"/>
</dbReference>
<feature type="binding site" evidence="13">
    <location>
        <position position="73"/>
    </location>
    <ligand>
        <name>Ca(2+)</name>
        <dbReference type="ChEBI" id="CHEBI:29108"/>
        <label>1</label>
    </ligand>
</feature>
<evidence type="ECO:0000256" key="16">
    <source>
        <dbReference type="RuleBase" id="RU004241"/>
    </source>
</evidence>
<dbReference type="PRINTS" id="PR00461">
    <property type="entry name" value="PLPEROXIDASE"/>
</dbReference>
<keyword evidence="17" id="KW-0732">Signal</keyword>
<dbReference type="InterPro" id="IPR010255">
    <property type="entry name" value="Haem_peroxidase_sf"/>
</dbReference>
<reference evidence="19" key="1">
    <citation type="submission" date="2021-01" db="UniProtKB">
        <authorList>
            <consortium name="EnsemblPlants"/>
        </authorList>
    </citation>
    <scope>IDENTIFICATION</scope>
</reference>
<dbReference type="InterPro" id="IPR002016">
    <property type="entry name" value="Haem_peroxidase"/>
</dbReference>
<keyword evidence="4" id="KW-0575">Peroxidase</keyword>
<evidence type="ECO:0000256" key="11">
    <source>
        <dbReference type="PIRSR" id="PIRSR600823-1"/>
    </source>
</evidence>